<evidence type="ECO:0000256" key="2">
    <source>
        <dbReference type="SAM" id="Phobius"/>
    </source>
</evidence>
<feature type="compositionally biased region" description="Pro residues" evidence="1">
    <location>
        <begin position="91"/>
        <end position="102"/>
    </location>
</feature>
<feature type="region of interest" description="Disordered" evidence="1">
    <location>
        <begin position="88"/>
        <end position="121"/>
    </location>
</feature>
<dbReference type="RefSeq" id="WP_331209141.1">
    <property type="nucleotide sequence ID" value="NZ_JAZGQL010000013.1"/>
</dbReference>
<keyword evidence="2" id="KW-0812">Transmembrane</keyword>
<feature type="compositionally biased region" description="Low complexity" evidence="1">
    <location>
        <begin position="104"/>
        <end position="113"/>
    </location>
</feature>
<proteinExistence type="predicted"/>
<name>A0ABU7SFX8_9ACTN</name>
<organism evidence="3 4">
    <name type="scientific">Plantactinospora veratri</name>
    <dbReference type="NCBI Taxonomy" id="1436122"/>
    <lineage>
        <taxon>Bacteria</taxon>
        <taxon>Bacillati</taxon>
        <taxon>Actinomycetota</taxon>
        <taxon>Actinomycetes</taxon>
        <taxon>Micromonosporales</taxon>
        <taxon>Micromonosporaceae</taxon>
        <taxon>Plantactinospora</taxon>
    </lineage>
</organism>
<protein>
    <submittedName>
        <fullName evidence="3">Uncharacterized protein</fullName>
    </submittedName>
</protein>
<feature type="transmembrane region" description="Helical" evidence="2">
    <location>
        <begin position="9"/>
        <end position="32"/>
    </location>
</feature>
<keyword evidence="2" id="KW-1133">Transmembrane helix</keyword>
<dbReference type="EMBL" id="JAZGQL010000013">
    <property type="protein sequence ID" value="MEE6308854.1"/>
    <property type="molecule type" value="Genomic_DNA"/>
</dbReference>
<comment type="caution">
    <text evidence="3">The sequence shown here is derived from an EMBL/GenBank/DDBJ whole genome shotgun (WGS) entry which is preliminary data.</text>
</comment>
<keyword evidence="2" id="KW-0472">Membrane</keyword>
<evidence type="ECO:0000313" key="4">
    <source>
        <dbReference type="Proteomes" id="UP001339911"/>
    </source>
</evidence>
<dbReference type="Proteomes" id="UP001339911">
    <property type="component" value="Unassembled WGS sequence"/>
</dbReference>
<keyword evidence="4" id="KW-1185">Reference proteome</keyword>
<accession>A0ABU7SFX8</accession>
<evidence type="ECO:0000256" key="1">
    <source>
        <dbReference type="SAM" id="MobiDB-lite"/>
    </source>
</evidence>
<evidence type="ECO:0000313" key="3">
    <source>
        <dbReference type="EMBL" id="MEE6308854.1"/>
    </source>
</evidence>
<reference evidence="3 4" key="1">
    <citation type="submission" date="2024-01" db="EMBL/GenBank/DDBJ databases">
        <title>Genome insights into Plantactinospora veratri sp. nov.</title>
        <authorList>
            <person name="Wang L."/>
        </authorList>
    </citation>
    <scope>NUCLEOTIDE SEQUENCE [LARGE SCALE GENOMIC DNA]</scope>
    <source>
        <strain evidence="3 4">NEAU-FHS4</strain>
    </source>
</reference>
<sequence>MRRAGVHPVFIVLMLFSFVGLLVAPALGMWAIEVCMPNPRDPIDPNCQFEAEGLETLAIVTAIGSLTTMLAAVGFQVGRNVVAAAPQPGVFAPPPAPQPGPGRPGYAPAGRPVSGPGQPQG</sequence>
<gene>
    <name evidence="3" type="ORF">V1634_18640</name>
</gene>